<dbReference type="Proteomes" id="UP000650582">
    <property type="component" value="Unassembled WGS sequence"/>
</dbReference>
<sequence length="638" mass="72662">MGFPFGKSEVVTQDQVERPRNFVSYSTMISGELMKRVTNSISHDIALPLAMRFHDVWLDPDCPVRQWYQLNSQVRSSTKFTSIQHCRNTRGPLFHEYLLVLLDNGDVCRIERMGEGSRNSAIKPVGCIAHDIIQWFPAPSYWDSAEFKEPNEIICQVDFARSFDVLDVLAICYSIQCHETCSRYTLQRYNCYFLCLTILAVLVRRVGEWEGLLTTDLAWCSIVDLSIDSLRFKTSGELNSFQHASLEICDLLQKNDPDFIKAKASKIRGLLNFSTNVENRRQTPRDLVLEPVGRRLPSKSPASWRRNVSRALWMDDLDFEALSSSHYACIEDATNELFSSNDPLANQLAFALKYEYNEANARALFKLSSKPKFAKKVSLVLQARVKKQLYTRLHLLAYGGLQQTRRESRIPLKLNARSWICAFGIYLAIKLQHRRQGVNTKLEPAPTSASISRQVNKVRGILQSNHEPRPTYKTCRYLYLAEKESQKMTTPTPHGFKGTWDTIKAMAEIEVACQLTCDYSVARGTGSDSEKILVFMVTMTRETWISCLDIGLGFEMAESALSLISSKCEKIHMTTNGRKSEVSVDEFHNHTRARIHSHAERVGSAQLATSQLVELDICEAMTEVWRRLPRGYGGLFDS</sequence>
<protein>
    <submittedName>
        <fullName evidence="1">Uncharacterized protein</fullName>
    </submittedName>
</protein>
<reference evidence="1" key="1">
    <citation type="submission" date="2020-09" db="EMBL/GenBank/DDBJ databases">
        <title>Comparative genome analyses of four rice-infecting Rhizoctonia solani isolates reveal extensive enrichment of homogalacturonan modification genes.</title>
        <authorList>
            <person name="Lee D.-Y."/>
            <person name="Jeon J."/>
            <person name="Kim K.-T."/>
            <person name="Cheong K."/>
            <person name="Song H."/>
            <person name="Choi G."/>
            <person name="Ko J."/>
            <person name="Opiyo S.O."/>
            <person name="Zuo S."/>
            <person name="Madhav S."/>
            <person name="Lee Y.-H."/>
            <person name="Wang G.-L."/>
        </authorList>
    </citation>
    <scope>NUCLEOTIDE SEQUENCE</scope>
    <source>
        <strain evidence="1">AG1-IA YN-7</strain>
    </source>
</reference>
<comment type="caution">
    <text evidence="1">The sequence shown here is derived from an EMBL/GenBank/DDBJ whole genome shotgun (WGS) entry which is preliminary data.</text>
</comment>
<name>A0A8H7H4C9_9AGAM</name>
<organism evidence="1 2">
    <name type="scientific">Rhizoctonia solani</name>
    <dbReference type="NCBI Taxonomy" id="456999"/>
    <lineage>
        <taxon>Eukaryota</taxon>
        <taxon>Fungi</taxon>
        <taxon>Dikarya</taxon>
        <taxon>Basidiomycota</taxon>
        <taxon>Agaricomycotina</taxon>
        <taxon>Agaricomycetes</taxon>
        <taxon>Cantharellales</taxon>
        <taxon>Ceratobasidiaceae</taxon>
        <taxon>Rhizoctonia</taxon>
    </lineage>
</organism>
<evidence type="ECO:0000313" key="2">
    <source>
        <dbReference type="Proteomes" id="UP000650582"/>
    </source>
</evidence>
<gene>
    <name evidence="1" type="ORF">RHS04_06126</name>
</gene>
<dbReference type="AlphaFoldDB" id="A0A8H7H4C9"/>
<dbReference type="EMBL" id="JACYCC010000040">
    <property type="protein sequence ID" value="KAF8677388.1"/>
    <property type="molecule type" value="Genomic_DNA"/>
</dbReference>
<evidence type="ECO:0000313" key="1">
    <source>
        <dbReference type="EMBL" id="KAF8677388.1"/>
    </source>
</evidence>
<accession>A0A8H7H4C9</accession>
<proteinExistence type="predicted"/>